<organism evidence="2 3">
    <name type="scientific">Scophthalmus maximus</name>
    <name type="common">Turbot</name>
    <name type="synonym">Psetta maxima</name>
    <dbReference type="NCBI Taxonomy" id="52904"/>
    <lineage>
        <taxon>Eukaryota</taxon>
        <taxon>Metazoa</taxon>
        <taxon>Chordata</taxon>
        <taxon>Craniata</taxon>
        <taxon>Vertebrata</taxon>
        <taxon>Euteleostomi</taxon>
        <taxon>Actinopterygii</taxon>
        <taxon>Neopterygii</taxon>
        <taxon>Teleostei</taxon>
        <taxon>Neoteleostei</taxon>
        <taxon>Acanthomorphata</taxon>
        <taxon>Carangaria</taxon>
        <taxon>Pleuronectiformes</taxon>
        <taxon>Pleuronectoidei</taxon>
        <taxon>Scophthalmidae</taxon>
        <taxon>Scophthalmus</taxon>
    </lineage>
</organism>
<protein>
    <submittedName>
        <fullName evidence="2">Uncharacterized protein</fullName>
    </submittedName>
</protein>
<evidence type="ECO:0000256" key="1">
    <source>
        <dbReference type="SAM" id="MobiDB-lite"/>
    </source>
</evidence>
<sequence>MRIVIAWQLFVIVSTDFIALRRSPFARLTFRKKQERGGKSRREKEREREKRSRRSIVAISSSLAAVRGK</sequence>
<dbReference type="AlphaFoldDB" id="A0A6A4T827"/>
<comment type="caution">
    <text evidence="2">The sequence shown here is derived from an EMBL/GenBank/DDBJ whole genome shotgun (WGS) entry which is preliminary data.</text>
</comment>
<gene>
    <name evidence="2" type="ORF">F2P81_007223</name>
</gene>
<reference evidence="2 3" key="1">
    <citation type="submission" date="2019-06" db="EMBL/GenBank/DDBJ databases">
        <title>Draft genomes of female and male turbot (Scophthalmus maximus).</title>
        <authorList>
            <person name="Xu H."/>
            <person name="Xu X.-W."/>
            <person name="Shao C."/>
            <person name="Chen S."/>
        </authorList>
    </citation>
    <scope>NUCLEOTIDE SEQUENCE [LARGE SCALE GENOMIC DNA]</scope>
    <source>
        <strain evidence="2">Ysfricsl-2016a</strain>
        <tissue evidence="2">Blood</tissue>
    </source>
</reference>
<feature type="compositionally biased region" description="Basic and acidic residues" evidence="1">
    <location>
        <begin position="35"/>
        <end position="50"/>
    </location>
</feature>
<dbReference type="EMBL" id="VEVO01000006">
    <property type="protein sequence ID" value="KAF0041325.1"/>
    <property type="molecule type" value="Genomic_DNA"/>
</dbReference>
<proteinExistence type="predicted"/>
<name>A0A6A4T827_SCOMX</name>
<accession>A0A6A4T827</accession>
<evidence type="ECO:0000313" key="2">
    <source>
        <dbReference type="EMBL" id="KAF0041325.1"/>
    </source>
</evidence>
<dbReference type="Proteomes" id="UP000438429">
    <property type="component" value="Unassembled WGS sequence"/>
</dbReference>
<feature type="region of interest" description="Disordered" evidence="1">
    <location>
        <begin position="32"/>
        <end position="53"/>
    </location>
</feature>
<evidence type="ECO:0000313" key="3">
    <source>
        <dbReference type="Proteomes" id="UP000438429"/>
    </source>
</evidence>